<keyword evidence="23" id="KW-1185">Reference proteome</keyword>
<dbReference type="EMBL" id="QEKH01000003">
    <property type="protein sequence ID" value="PVY45153.1"/>
    <property type="molecule type" value="Genomic_DNA"/>
</dbReference>
<feature type="binding site" evidence="15">
    <location>
        <position position="462"/>
    </location>
    <ligand>
        <name>substrate</name>
    </ligand>
</feature>
<comment type="function">
    <text evidence="19">Catalyzes the transfer of a two-carbon ketol group from a ketose donor to an aldose acceptor, via a covalent intermediate with the cofactor thiamine pyrophosphate.</text>
</comment>
<dbReference type="FunFam" id="3.40.50.920:FF:000003">
    <property type="entry name" value="Transketolase"/>
    <property type="match status" value="1"/>
</dbReference>
<feature type="site" description="Important for catalytic activity" evidence="18">
    <location>
        <position position="29"/>
    </location>
</feature>
<evidence type="ECO:0000256" key="3">
    <source>
        <dbReference type="ARBA" id="ARBA00001941"/>
    </source>
</evidence>
<feature type="binding site" evidence="15">
    <location>
        <position position="264"/>
    </location>
    <ligand>
        <name>substrate</name>
    </ligand>
</feature>
<name>A0A2U1B902_9BACT</name>
<keyword evidence="11 16" id="KW-0786">Thiamine pyrophosphate</keyword>
<feature type="binding site" evidence="17">
    <location>
        <position position="158"/>
    </location>
    <ligand>
        <name>Mg(2+)</name>
        <dbReference type="ChEBI" id="CHEBI:18420"/>
    </ligand>
</feature>
<comment type="cofactor">
    <cofactor evidence="16">
        <name>thiamine diphosphate</name>
        <dbReference type="ChEBI" id="CHEBI:58937"/>
    </cofactor>
    <text evidence="16">Binds 1 thiamine pyrophosphate per subunit. During the reaction, the substrate forms a covalent intermediate with the cofactor.</text>
</comment>
<dbReference type="SUPFAM" id="SSF52518">
    <property type="entry name" value="Thiamin diphosphate-binding fold (THDP-binding)"/>
    <property type="match status" value="2"/>
</dbReference>
<dbReference type="SUPFAM" id="SSF52922">
    <property type="entry name" value="TK C-terminal domain-like"/>
    <property type="match status" value="1"/>
</dbReference>
<dbReference type="GO" id="GO:0006098">
    <property type="term" value="P:pentose-phosphate shunt"/>
    <property type="evidence" value="ECO:0007669"/>
    <property type="project" value="TreeGrafter"/>
</dbReference>
<comment type="cofactor">
    <cofactor evidence="3">
        <name>Co(2+)</name>
        <dbReference type="ChEBI" id="CHEBI:48828"/>
    </cofactor>
</comment>
<dbReference type="Pfam" id="PF22613">
    <property type="entry name" value="Transketolase_C_1"/>
    <property type="match status" value="1"/>
</dbReference>
<dbReference type="PANTHER" id="PTHR43522">
    <property type="entry name" value="TRANSKETOLASE"/>
    <property type="match status" value="1"/>
</dbReference>
<dbReference type="Pfam" id="PF02779">
    <property type="entry name" value="Transket_pyr"/>
    <property type="match status" value="1"/>
</dbReference>
<feature type="binding site" evidence="16">
    <location>
        <position position="159"/>
    </location>
    <ligand>
        <name>thiamine diphosphate</name>
        <dbReference type="ChEBI" id="CHEBI:58937"/>
    </ligand>
</feature>
<dbReference type="SMART" id="SM00861">
    <property type="entry name" value="Transket_pyr"/>
    <property type="match status" value="1"/>
</dbReference>
<dbReference type="GeneID" id="78294057"/>
<evidence type="ECO:0000256" key="4">
    <source>
        <dbReference type="ARBA" id="ARBA00007131"/>
    </source>
</evidence>
<evidence type="ECO:0000256" key="2">
    <source>
        <dbReference type="ARBA" id="ARBA00001936"/>
    </source>
</evidence>
<comment type="cofactor">
    <cofactor evidence="2">
        <name>Mn(2+)</name>
        <dbReference type="ChEBI" id="CHEBI:29035"/>
    </cofactor>
</comment>
<dbReference type="RefSeq" id="WP_116882727.1">
    <property type="nucleotide sequence ID" value="NZ_CABMMC010000139.1"/>
</dbReference>
<feature type="binding site" evidence="16">
    <location>
        <begin position="117"/>
        <end position="119"/>
    </location>
    <ligand>
        <name>thiamine diphosphate</name>
        <dbReference type="ChEBI" id="CHEBI:58937"/>
    </ligand>
</feature>
<dbReference type="GO" id="GO:0004802">
    <property type="term" value="F:transketolase activity"/>
    <property type="evidence" value="ECO:0007669"/>
    <property type="project" value="UniProtKB-UniRule"/>
</dbReference>
<feature type="binding site" evidence="16">
    <location>
        <position position="188"/>
    </location>
    <ligand>
        <name>thiamine diphosphate</name>
        <dbReference type="ChEBI" id="CHEBI:58937"/>
    </ligand>
</feature>
<evidence type="ECO:0000256" key="5">
    <source>
        <dbReference type="ARBA" id="ARBA00011738"/>
    </source>
</evidence>
<sequence length="694" mass="74894">MFDSAKAQLAANTVRMLSADAVQKAKSGHPGMPLGCADFAVTLWSKYLRVNPKNPAWIGRDRFVLSAGHGSMLLYSLLHLFEFGLSIDDIREFRQWGSQTPGHPEYGHTDGVDVTTGPLGSGFASAVGMAIANRNFAARTGLDKTGLMNHKIFVISGDGCMMEGCTGEAASLAGTLALDELVVFYDDNSISIEGSTDLAFGEDVAARFAAYNWRVIKVDNANDIAKCDAALAQAVESDGRPTLIIGKTRIGFGAPNKEGKASAHGEPLGAEEVEALRKHLNMPAEPFTVPQEVKEFCHARAEELEAQAADWEKRFEAFLEADSERAKLIYSFLNRTVPENIQDELLKVIDVSKPVATRATSGAVLQKAAELVPALFGGAADLAPSTKSNVKDGGDFSRDNYAGRNVHFGVREFAMGLAGNGMALNGTAIPYTSTFFVFSDYMKPAIRLAALQHLHEIYVFTHDSFYVGEDGPTHEPIEQIAMLRSIPGLTVIRPAEAHETAQAWAAALQADGPVALLLTRQDLTPFDAETAKKVDVSKGAYVISDDEETDIVFIATGSEVNLALEAAKILRESGVGVRIVSMPSQELFLEQDYDYQDSVLPPDCMCYVSIEAGSTFGWHRFIGRDGLAIGLDHFGASAPYKVLAKEFGFTPEGVIERIKDHFICSEEDDDCGCGCGCEDDDCGCGDCGCEHDHK</sequence>
<proteinExistence type="inferred from homology"/>
<dbReference type="InterPro" id="IPR005474">
    <property type="entry name" value="Transketolase_N"/>
</dbReference>
<feature type="site" description="Important for catalytic activity" evidence="18">
    <location>
        <position position="264"/>
    </location>
</feature>
<feature type="domain" description="Transketolase-like pyrimidine-binding" evidence="21">
    <location>
        <begin position="355"/>
        <end position="526"/>
    </location>
</feature>
<dbReference type="NCBIfam" id="TIGR00232">
    <property type="entry name" value="tktlase_bact"/>
    <property type="match status" value="1"/>
</dbReference>
<evidence type="ECO:0000256" key="13">
    <source>
        <dbReference type="NCBIfam" id="TIGR00232"/>
    </source>
</evidence>
<comment type="cofactor">
    <cofactor evidence="19">
        <name>Mg(2+)</name>
        <dbReference type="ChEBI" id="CHEBI:18420"/>
    </cofactor>
    <cofactor evidence="19">
        <name>Ca(2+)</name>
        <dbReference type="ChEBI" id="CHEBI:29108"/>
    </cofactor>
    <cofactor evidence="19">
        <name>Mn(2+)</name>
        <dbReference type="ChEBI" id="CHEBI:29035"/>
    </cofactor>
    <cofactor evidence="19">
        <name>Co(2+)</name>
        <dbReference type="ChEBI" id="CHEBI:48828"/>
    </cofactor>
    <text evidence="19">Binds 1 Mg(2+) ion per subunit. Can also utilize other divalent metal cations, such as Ca(2+), Mn(2+) and Co(2+).</text>
</comment>
<evidence type="ECO:0000256" key="12">
    <source>
        <dbReference type="ARBA" id="ARBA00049473"/>
    </source>
</evidence>
<reference evidence="22 23" key="1">
    <citation type="submission" date="2018-04" db="EMBL/GenBank/DDBJ databases">
        <title>Genomic Encyclopedia of Type Strains, Phase IV (KMG-IV): sequencing the most valuable type-strain genomes for metagenomic binning, comparative biology and taxonomic classification.</title>
        <authorList>
            <person name="Goeker M."/>
        </authorList>
    </citation>
    <scope>NUCLEOTIDE SEQUENCE [LARGE SCALE GENOMIC DNA]</scope>
    <source>
        <strain evidence="22 23">DSM 14823</strain>
    </source>
</reference>
<organism evidence="22 23">
    <name type="scientific">Victivallis vadensis</name>
    <dbReference type="NCBI Taxonomy" id="172901"/>
    <lineage>
        <taxon>Bacteria</taxon>
        <taxon>Pseudomonadati</taxon>
        <taxon>Lentisphaerota</taxon>
        <taxon>Lentisphaeria</taxon>
        <taxon>Victivallales</taxon>
        <taxon>Victivallaceae</taxon>
        <taxon>Victivallis</taxon>
    </lineage>
</organism>
<feature type="binding site" evidence="15">
    <location>
        <position position="520"/>
    </location>
    <ligand>
        <name>substrate</name>
    </ligand>
</feature>
<dbReference type="Gene3D" id="3.40.50.920">
    <property type="match status" value="1"/>
</dbReference>
<dbReference type="InterPro" id="IPR005478">
    <property type="entry name" value="Transketolase_bac-like"/>
</dbReference>
<keyword evidence="8 17" id="KW-0479">Metal-binding</keyword>
<feature type="binding site" evidence="16">
    <location>
        <position position="264"/>
    </location>
    <ligand>
        <name>thiamine diphosphate</name>
        <dbReference type="ChEBI" id="CHEBI:58937"/>
    </ligand>
</feature>
<comment type="cofactor">
    <cofactor evidence="1">
        <name>Ca(2+)</name>
        <dbReference type="ChEBI" id="CHEBI:29108"/>
    </cofactor>
</comment>
<evidence type="ECO:0000256" key="7">
    <source>
        <dbReference type="ARBA" id="ARBA00022679"/>
    </source>
</evidence>
<evidence type="ECO:0000256" key="1">
    <source>
        <dbReference type="ARBA" id="ARBA00001913"/>
    </source>
</evidence>
<feature type="active site" description="Proton donor" evidence="14">
    <location>
        <position position="412"/>
    </location>
</feature>
<evidence type="ECO:0000256" key="6">
    <source>
        <dbReference type="ARBA" id="ARBA00013152"/>
    </source>
</evidence>
<dbReference type="FunFam" id="3.40.50.970:FF:000004">
    <property type="entry name" value="Transketolase"/>
    <property type="match status" value="1"/>
</dbReference>
<dbReference type="PROSITE" id="PS00802">
    <property type="entry name" value="TRANSKETOLASE_2"/>
    <property type="match status" value="1"/>
</dbReference>
<dbReference type="AlphaFoldDB" id="A0A2U1B902"/>
<evidence type="ECO:0000313" key="22">
    <source>
        <dbReference type="EMBL" id="PVY45153.1"/>
    </source>
</evidence>
<evidence type="ECO:0000313" key="23">
    <source>
        <dbReference type="Proteomes" id="UP000245959"/>
    </source>
</evidence>
<evidence type="ECO:0000256" key="15">
    <source>
        <dbReference type="PIRSR" id="PIRSR605478-2"/>
    </source>
</evidence>
<keyword evidence="9 19" id="KW-0106">Calcium</keyword>
<keyword evidence="7 19" id="KW-0808">Transferase</keyword>
<comment type="catalytic activity">
    <reaction evidence="12 19">
        <text>D-sedoheptulose 7-phosphate + D-glyceraldehyde 3-phosphate = aldehydo-D-ribose 5-phosphate + D-xylulose 5-phosphate</text>
        <dbReference type="Rhea" id="RHEA:10508"/>
        <dbReference type="ChEBI" id="CHEBI:57483"/>
        <dbReference type="ChEBI" id="CHEBI:57737"/>
        <dbReference type="ChEBI" id="CHEBI:58273"/>
        <dbReference type="ChEBI" id="CHEBI:59776"/>
        <dbReference type="EC" id="2.2.1.1"/>
    </reaction>
</comment>
<dbReference type="CDD" id="cd02012">
    <property type="entry name" value="TPP_TK"/>
    <property type="match status" value="1"/>
</dbReference>
<evidence type="ECO:0000256" key="16">
    <source>
        <dbReference type="PIRSR" id="PIRSR605478-3"/>
    </source>
</evidence>
<dbReference type="CDD" id="cd07033">
    <property type="entry name" value="TPP_PYR_DXS_TK_like"/>
    <property type="match status" value="1"/>
</dbReference>
<dbReference type="EC" id="2.2.1.1" evidence="6 13"/>
<feature type="binding site" evidence="15">
    <location>
        <position position="358"/>
    </location>
    <ligand>
        <name>substrate</name>
    </ligand>
</feature>
<dbReference type="InterPro" id="IPR029061">
    <property type="entry name" value="THDP-binding"/>
</dbReference>
<feature type="binding site" evidence="17">
    <location>
        <position position="190"/>
    </location>
    <ligand>
        <name>Mg(2+)</name>
        <dbReference type="ChEBI" id="CHEBI:18420"/>
    </ligand>
</feature>
<evidence type="ECO:0000259" key="21">
    <source>
        <dbReference type="SMART" id="SM00861"/>
    </source>
</evidence>
<keyword evidence="10 17" id="KW-0460">Magnesium</keyword>
<evidence type="ECO:0000256" key="10">
    <source>
        <dbReference type="ARBA" id="ARBA00022842"/>
    </source>
</evidence>
<dbReference type="Proteomes" id="UP000245959">
    <property type="component" value="Unassembled WGS sequence"/>
</dbReference>
<dbReference type="InterPro" id="IPR049557">
    <property type="entry name" value="Transketolase_CS"/>
</dbReference>
<dbReference type="PROSITE" id="PS00801">
    <property type="entry name" value="TRANSKETOLASE_1"/>
    <property type="match status" value="1"/>
</dbReference>
<dbReference type="GO" id="GO:0046872">
    <property type="term" value="F:metal ion binding"/>
    <property type="evidence" value="ECO:0007669"/>
    <property type="project" value="UniProtKB-KW"/>
</dbReference>
<dbReference type="OrthoDB" id="8732661at2"/>
<dbReference type="InterPro" id="IPR020826">
    <property type="entry name" value="Transketolase_BS"/>
</dbReference>
<dbReference type="InterPro" id="IPR009014">
    <property type="entry name" value="Transketo_C/PFOR_II"/>
</dbReference>
<evidence type="ECO:0000256" key="9">
    <source>
        <dbReference type="ARBA" id="ARBA00022837"/>
    </source>
</evidence>
<comment type="caution">
    <text evidence="22">The sequence shown here is derived from an EMBL/GenBank/DDBJ whole genome shotgun (WGS) entry which is preliminary data.</text>
</comment>
<feature type="binding site" evidence="15">
    <location>
        <position position="29"/>
    </location>
    <ligand>
        <name>substrate</name>
    </ligand>
</feature>
<keyword evidence="20" id="KW-0175">Coiled coil</keyword>
<dbReference type="InterPro" id="IPR005475">
    <property type="entry name" value="Transketolase-like_Pyr-bd"/>
</dbReference>
<feature type="coiled-coil region" evidence="20">
    <location>
        <begin position="294"/>
        <end position="321"/>
    </location>
</feature>
<evidence type="ECO:0000256" key="20">
    <source>
        <dbReference type="SAM" id="Coils"/>
    </source>
</evidence>
<feature type="binding site" evidence="15">
    <location>
        <position position="385"/>
    </location>
    <ligand>
        <name>substrate</name>
    </ligand>
</feature>
<evidence type="ECO:0000256" key="11">
    <source>
        <dbReference type="ARBA" id="ARBA00023052"/>
    </source>
</evidence>
<evidence type="ECO:0000256" key="14">
    <source>
        <dbReference type="PIRSR" id="PIRSR605478-1"/>
    </source>
</evidence>
<dbReference type="PANTHER" id="PTHR43522:SF2">
    <property type="entry name" value="TRANSKETOLASE 1-RELATED"/>
    <property type="match status" value="1"/>
</dbReference>
<dbReference type="InterPro" id="IPR033247">
    <property type="entry name" value="Transketolase_fam"/>
</dbReference>
<dbReference type="Pfam" id="PF00456">
    <property type="entry name" value="Transketolase_N"/>
    <property type="match status" value="1"/>
</dbReference>
<evidence type="ECO:0000256" key="19">
    <source>
        <dbReference type="RuleBase" id="RU004996"/>
    </source>
</evidence>
<comment type="similarity">
    <text evidence="4 19">Belongs to the transketolase family.</text>
</comment>
<protein>
    <recommendedName>
        <fullName evidence="6 13">Transketolase</fullName>
        <ecNumber evidence="6 13">2.2.1.1</ecNumber>
    </recommendedName>
</protein>
<dbReference type="Gene3D" id="3.40.50.970">
    <property type="match status" value="2"/>
</dbReference>
<dbReference type="FunFam" id="3.40.50.970:FF:000045">
    <property type="entry name" value="Transketolase"/>
    <property type="match status" value="1"/>
</dbReference>
<feature type="binding site" evidence="15">
    <location>
        <position position="474"/>
    </location>
    <ligand>
        <name>substrate</name>
    </ligand>
</feature>
<accession>A0A2U1B902</accession>
<comment type="cofactor">
    <cofactor evidence="17">
        <name>Mg(2+)</name>
        <dbReference type="ChEBI" id="CHEBI:18420"/>
    </cofactor>
    <text evidence="17">Binds 1 Mg(2+) ion per subunit. Can also utilize other divalent metal cations, such as Ca(2+), Mn(2+) and Co(2+).</text>
</comment>
<evidence type="ECO:0000256" key="17">
    <source>
        <dbReference type="PIRSR" id="PIRSR605478-4"/>
    </source>
</evidence>
<feature type="binding site" evidence="15">
    <location>
        <position position="470"/>
    </location>
    <ligand>
        <name>substrate</name>
    </ligand>
</feature>
<feature type="binding site" evidence="17">
    <location>
        <position position="188"/>
    </location>
    <ligand>
        <name>Mg(2+)</name>
        <dbReference type="ChEBI" id="CHEBI:18420"/>
    </ligand>
</feature>
<feature type="binding site" evidence="16">
    <location>
        <position position="438"/>
    </location>
    <ligand>
        <name>thiamine diphosphate</name>
        <dbReference type="ChEBI" id="CHEBI:58937"/>
    </ligand>
</feature>
<gene>
    <name evidence="22" type="ORF">C8D82_10367</name>
</gene>
<comment type="subunit">
    <text evidence="5 19">Homodimer.</text>
</comment>
<dbReference type="GO" id="GO:0005829">
    <property type="term" value="C:cytosol"/>
    <property type="evidence" value="ECO:0007669"/>
    <property type="project" value="TreeGrafter"/>
</dbReference>
<feature type="binding site" evidence="16">
    <location>
        <position position="69"/>
    </location>
    <ligand>
        <name>thiamine diphosphate</name>
        <dbReference type="ChEBI" id="CHEBI:58937"/>
    </ligand>
</feature>
<evidence type="ECO:0000256" key="8">
    <source>
        <dbReference type="ARBA" id="ARBA00022723"/>
    </source>
</evidence>
<dbReference type="InterPro" id="IPR055152">
    <property type="entry name" value="Transketolase-like_C_2"/>
</dbReference>
<evidence type="ECO:0000256" key="18">
    <source>
        <dbReference type="PIRSR" id="PIRSR605478-5"/>
    </source>
</evidence>